<dbReference type="SUPFAM" id="SSF53098">
    <property type="entry name" value="Ribonuclease H-like"/>
    <property type="match status" value="1"/>
</dbReference>
<dbReference type="GO" id="GO:0003964">
    <property type="term" value="F:RNA-directed DNA polymerase activity"/>
    <property type="evidence" value="ECO:0007669"/>
    <property type="project" value="UniProtKB-KW"/>
</dbReference>
<dbReference type="EMBL" id="BKCJ010000373">
    <property type="protein sequence ID" value="GEU32601.1"/>
    <property type="molecule type" value="Genomic_DNA"/>
</dbReference>
<dbReference type="CDD" id="cd09274">
    <property type="entry name" value="RNase_HI_RT_Ty3"/>
    <property type="match status" value="1"/>
</dbReference>
<dbReference type="InterPro" id="IPR056924">
    <property type="entry name" value="SH3_Tf2-1"/>
</dbReference>
<comment type="caution">
    <text evidence="8">The sequence shown here is derived from an EMBL/GenBank/DDBJ whole genome shotgun (WGS) entry which is preliminary data.</text>
</comment>
<dbReference type="Gene3D" id="3.30.420.10">
    <property type="entry name" value="Ribonuclease H-like superfamily/Ribonuclease H"/>
    <property type="match status" value="1"/>
</dbReference>
<dbReference type="InterPro" id="IPR012337">
    <property type="entry name" value="RNaseH-like_sf"/>
</dbReference>
<accession>A0A6L2J6S7</accession>
<dbReference type="GO" id="GO:0016787">
    <property type="term" value="F:hydrolase activity"/>
    <property type="evidence" value="ECO:0007669"/>
    <property type="project" value="UniProtKB-KW"/>
</dbReference>
<dbReference type="GO" id="GO:0004519">
    <property type="term" value="F:endonuclease activity"/>
    <property type="evidence" value="ECO:0007669"/>
    <property type="project" value="UniProtKB-KW"/>
</dbReference>
<dbReference type="PROSITE" id="PS50994">
    <property type="entry name" value="INTEGRASE"/>
    <property type="match status" value="1"/>
</dbReference>
<dbReference type="InterPro" id="IPR036397">
    <property type="entry name" value="RNaseH_sf"/>
</dbReference>
<evidence type="ECO:0000256" key="5">
    <source>
        <dbReference type="ARBA" id="ARBA00022801"/>
    </source>
</evidence>
<dbReference type="PANTHER" id="PTHR34072">
    <property type="entry name" value="ENZYMATIC POLYPROTEIN-RELATED"/>
    <property type="match status" value="1"/>
</dbReference>
<evidence type="ECO:0000256" key="3">
    <source>
        <dbReference type="ARBA" id="ARBA00022722"/>
    </source>
</evidence>
<dbReference type="InterPro" id="IPR001584">
    <property type="entry name" value="Integrase_cat-core"/>
</dbReference>
<keyword evidence="3" id="KW-0540">Nuclease</keyword>
<evidence type="ECO:0000313" key="8">
    <source>
        <dbReference type="EMBL" id="GEU32601.1"/>
    </source>
</evidence>
<evidence type="ECO:0000256" key="4">
    <source>
        <dbReference type="ARBA" id="ARBA00022759"/>
    </source>
</evidence>
<keyword evidence="5" id="KW-0378">Hydrolase</keyword>
<evidence type="ECO:0000256" key="6">
    <source>
        <dbReference type="ARBA" id="ARBA00022918"/>
    </source>
</evidence>
<sequence length="514" mass="59429">MITYASRQLKIHEKNYTTHDLELGAIVFALKICRHYLYGIKSVIYMDHKSLQHIFNPKELNMCQRRWIELFSDCDCEIRYHLGKENVVADALSKKERIKPRRVQAMNMTIQSSIKDRILAAQDEAFEQPEILEWKWERIAMDFVTKLPRTSSGHDAIWVIVDRLTKSAHFLSIRKDFNMDRLVRLYLSEIIAKHSVLISIISDCDSRFKSRLWQSMHERLGTRLDMSMAYHPKTDGQSERTIQTLKDMLKACVMDFGGIWDVHLPLEKVREGQLIELKVVQETTKKILQINNRLKATRDHQKSNADKRRKPLEFSVGDHVLLKVSPSKDVVRFGNKGKLAPRCVGPFEITERIGPVDNRLRLPQELNDVHDTFHVSNLKKCLAGQTLHVPLEEIQVDAKLNFIEEPVEILEMEFQKLKRSRIPIVKDRWNSKRGTEFTWEHEDQMKLKYPHLFKMIGDCVSGEVCELLADGAYGSTIVEEGESVDSAGFGATTSAIGAYCGPYSGPAYFHNYWL</sequence>
<gene>
    <name evidence="8" type="ORF">Tci_004579</name>
</gene>
<evidence type="ECO:0000259" key="7">
    <source>
        <dbReference type="PROSITE" id="PS50994"/>
    </source>
</evidence>
<dbReference type="InterPro" id="IPR043502">
    <property type="entry name" value="DNA/RNA_pol_sf"/>
</dbReference>
<organism evidence="8">
    <name type="scientific">Tanacetum cinerariifolium</name>
    <name type="common">Dalmatian daisy</name>
    <name type="synonym">Chrysanthemum cinerariifolium</name>
    <dbReference type="NCBI Taxonomy" id="118510"/>
    <lineage>
        <taxon>Eukaryota</taxon>
        <taxon>Viridiplantae</taxon>
        <taxon>Streptophyta</taxon>
        <taxon>Embryophyta</taxon>
        <taxon>Tracheophyta</taxon>
        <taxon>Spermatophyta</taxon>
        <taxon>Magnoliopsida</taxon>
        <taxon>eudicotyledons</taxon>
        <taxon>Gunneridae</taxon>
        <taxon>Pentapetalae</taxon>
        <taxon>asterids</taxon>
        <taxon>campanulids</taxon>
        <taxon>Asterales</taxon>
        <taxon>Asteraceae</taxon>
        <taxon>Asteroideae</taxon>
        <taxon>Anthemideae</taxon>
        <taxon>Anthemidinae</taxon>
        <taxon>Tanacetum</taxon>
    </lineage>
</organism>
<name>A0A6L2J6S7_TANCI</name>
<keyword evidence="4" id="KW-0255">Endonuclease</keyword>
<dbReference type="GO" id="GO:0003676">
    <property type="term" value="F:nucleic acid binding"/>
    <property type="evidence" value="ECO:0007669"/>
    <property type="project" value="InterPro"/>
</dbReference>
<evidence type="ECO:0000256" key="2">
    <source>
        <dbReference type="ARBA" id="ARBA00022695"/>
    </source>
</evidence>
<keyword evidence="1" id="KW-0808">Transferase</keyword>
<dbReference type="PANTHER" id="PTHR34072:SF52">
    <property type="entry name" value="RIBONUCLEASE H"/>
    <property type="match status" value="1"/>
</dbReference>
<keyword evidence="2" id="KW-0548">Nucleotidyltransferase</keyword>
<feature type="domain" description="Integrase catalytic" evidence="7">
    <location>
        <begin position="125"/>
        <end position="319"/>
    </location>
</feature>
<dbReference type="AlphaFoldDB" id="A0A6L2J6S7"/>
<evidence type="ECO:0000256" key="1">
    <source>
        <dbReference type="ARBA" id="ARBA00022679"/>
    </source>
</evidence>
<keyword evidence="6 8" id="KW-0695">RNA-directed DNA polymerase</keyword>
<dbReference type="SUPFAM" id="SSF56672">
    <property type="entry name" value="DNA/RNA polymerases"/>
    <property type="match status" value="1"/>
</dbReference>
<dbReference type="Pfam" id="PF24626">
    <property type="entry name" value="SH3_Tf2-1"/>
    <property type="match status" value="1"/>
</dbReference>
<dbReference type="GO" id="GO:0015074">
    <property type="term" value="P:DNA integration"/>
    <property type="evidence" value="ECO:0007669"/>
    <property type="project" value="InterPro"/>
</dbReference>
<proteinExistence type="predicted"/>
<dbReference type="Pfam" id="PF17917">
    <property type="entry name" value="RT_RNaseH"/>
    <property type="match status" value="1"/>
</dbReference>
<dbReference type="InterPro" id="IPR041373">
    <property type="entry name" value="RT_RNaseH"/>
</dbReference>
<reference evidence="8" key="1">
    <citation type="journal article" date="2019" name="Sci. Rep.">
        <title>Draft genome of Tanacetum cinerariifolium, the natural source of mosquito coil.</title>
        <authorList>
            <person name="Yamashiro T."/>
            <person name="Shiraishi A."/>
            <person name="Satake H."/>
            <person name="Nakayama K."/>
        </authorList>
    </citation>
    <scope>NUCLEOTIDE SEQUENCE</scope>
</reference>
<protein>
    <submittedName>
        <fullName evidence="8">Putative reverse transcriptase domain-containing protein</fullName>
    </submittedName>
</protein>